<sequence length="67" mass="7473">MGLNFQWSRFKLAVLSAIALGTHIAIATPVKAAETIIVRQGIMSLSGDRRFRNISQHRKSSPRTPRL</sequence>
<keyword evidence="1" id="KW-0732">Signal</keyword>
<evidence type="ECO:0000313" key="2">
    <source>
        <dbReference type="EMBL" id="MEK9513738.1"/>
    </source>
</evidence>
<evidence type="ECO:0000256" key="1">
    <source>
        <dbReference type="SAM" id="SignalP"/>
    </source>
</evidence>
<dbReference type="EMBL" id="JBBWYZ010000016">
    <property type="protein sequence ID" value="MEK9513738.1"/>
    <property type="molecule type" value="Genomic_DNA"/>
</dbReference>
<dbReference type="Proteomes" id="UP001387447">
    <property type="component" value="Unassembled WGS sequence"/>
</dbReference>
<gene>
    <name evidence="2" type="ORF">AAEJ74_19215</name>
</gene>
<organism evidence="2 3">
    <name type="scientific">Limnospira fusiformis PMC 851.14</name>
    <dbReference type="NCBI Taxonomy" id="2219512"/>
    <lineage>
        <taxon>Bacteria</taxon>
        <taxon>Bacillati</taxon>
        <taxon>Cyanobacteriota</taxon>
        <taxon>Cyanophyceae</taxon>
        <taxon>Oscillatoriophycideae</taxon>
        <taxon>Oscillatoriales</taxon>
        <taxon>Sirenicapillariaceae</taxon>
        <taxon>Limnospira</taxon>
    </lineage>
</organism>
<comment type="caution">
    <text evidence="2">The sequence shown here is derived from an EMBL/GenBank/DDBJ whole genome shotgun (WGS) entry which is preliminary data.</text>
</comment>
<feature type="signal peptide" evidence="1">
    <location>
        <begin position="1"/>
        <end position="27"/>
    </location>
</feature>
<keyword evidence="3" id="KW-1185">Reference proteome</keyword>
<dbReference type="RefSeq" id="WP_315663362.1">
    <property type="nucleotide sequence ID" value="NZ_JBBWYZ010000016.1"/>
</dbReference>
<feature type="chain" id="PRO_5047024777" evidence="1">
    <location>
        <begin position="28"/>
        <end position="67"/>
    </location>
</feature>
<protein>
    <submittedName>
        <fullName evidence="2">Uncharacterized protein</fullName>
    </submittedName>
</protein>
<reference evidence="2 3" key="1">
    <citation type="journal article" date="2024" name="Front. Microbiol.">
        <title>Transcriptomic insights into the dominance of two phototrophs throughout the water column of a tropical hypersaline-alkaline crater lake (Dziani Dzaha, Mayotte).</title>
        <authorList>
            <person name="Duperron S."/>
            <person name="Halary S."/>
            <person name="Bouly J.-P."/>
            <person name="Roussel T."/>
            <person name="Hugoni M."/>
            <person name="Bruto M."/>
            <person name="Oger P."/>
            <person name="Duval C."/>
            <person name="Woo A."/>
            <person name="Jezequiel D."/>
            <person name="Ader M."/>
            <person name="Leboulanger C."/>
            <person name="Agogue H."/>
            <person name="Grossi V."/>
            <person name="Trousselier M."/>
            <person name="Bernard C."/>
        </authorList>
    </citation>
    <scope>NUCLEOTIDE SEQUENCE [LARGE SCALE GENOMIC DNA]</scope>
    <source>
        <strain evidence="2 3">PMC 851.14</strain>
    </source>
</reference>
<evidence type="ECO:0000313" key="3">
    <source>
        <dbReference type="Proteomes" id="UP001387447"/>
    </source>
</evidence>
<name>A0ABU9EP76_LIMFS</name>
<accession>A0ABU9EP76</accession>
<proteinExistence type="predicted"/>